<proteinExistence type="predicted"/>
<dbReference type="PATRIC" id="fig|754477.3.peg.1923"/>
<gene>
    <name evidence="1" type="ordered locus">Q7C_1954</name>
</gene>
<dbReference type="InterPro" id="IPR046634">
    <property type="entry name" value="DUF6746"/>
</dbReference>
<accession>I1YJK1</accession>
<evidence type="ECO:0000313" key="2">
    <source>
        <dbReference type="Proteomes" id="UP000009145"/>
    </source>
</evidence>
<protein>
    <submittedName>
        <fullName evidence="1">Uncharacterized protein</fullName>
    </submittedName>
</protein>
<dbReference type="AlphaFoldDB" id="I1YJK1"/>
<dbReference type="Proteomes" id="UP000009145">
    <property type="component" value="Chromosome"/>
</dbReference>
<sequence precursor="true">MNVFNYLAAAALSFGVADISRAQQSTQQLKSPVETFEQVVSQFNADNDRLKAILANDPLTASDVAEISVLTQALEIALNKINQQFVDPKNIALPVISTLPEERVTNKKG</sequence>
<evidence type="ECO:0000313" key="1">
    <source>
        <dbReference type="EMBL" id="AFJ03094.1"/>
    </source>
</evidence>
<dbReference type="HOGENOM" id="CLU_2180752_0_0_6"/>
<keyword evidence="2" id="KW-1185">Reference proteome</keyword>
<name>I1YJK1_METFJ</name>
<dbReference type="KEGG" id="mec:Q7C_1954"/>
<dbReference type="RefSeq" id="WP_014704513.1">
    <property type="nucleotide sequence ID" value="NC_017856.1"/>
</dbReference>
<dbReference type="Pfam" id="PF20531">
    <property type="entry name" value="DUF6746"/>
    <property type="match status" value="1"/>
</dbReference>
<dbReference type="OrthoDB" id="5975812at2"/>
<organism evidence="1 2">
    <name type="scientific">Methylophaga frappieri (strain ATCC BAA-2434 / DSM 25690 / JAM7)</name>
    <dbReference type="NCBI Taxonomy" id="754477"/>
    <lineage>
        <taxon>Bacteria</taxon>
        <taxon>Pseudomonadati</taxon>
        <taxon>Pseudomonadota</taxon>
        <taxon>Gammaproteobacteria</taxon>
        <taxon>Thiotrichales</taxon>
        <taxon>Piscirickettsiaceae</taxon>
        <taxon>Methylophaga</taxon>
    </lineage>
</organism>
<reference evidence="1 2" key="1">
    <citation type="journal article" date="2012" name="J. Bacteriol.">
        <title>Complete genome sequences of Methylophaga sp. strain JAM1 and Methylophaga sp. strain JAM7.</title>
        <authorList>
            <person name="Villeneuve C."/>
            <person name="Martineau C."/>
            <person name="Mauffrey F."/>
            <person name="Villemur R."/>
        </authorList>
    </citation>
    <scope>NUCLEOTIDE SEQUENCE [LARGE SCALE GENOMIC DNA]</scope>
    <source>
        <strain evidence="1 2">JAM7</strain>
    </source>
</reference>
<dbReference type="EMBL" id="CP003380">
    <property type="protein sequence ID" value="AFJ03094.1"/>
    <property type="molecule type" value="Genomic_DNA"/>
</dbReference>